<dbReference type="PANTHER" id="PTHR34989:SF1">
    <property type="entry name" value="PROTEIN HDED"/>
    <property type="match status" value="1"/>
</dbReference>
<dbReference type="GO" id="GO:0005886">
    <property type="term" value="C:plasma membrane"/>
    <property type="evidence" value="ECO:0007669"/>
    <property type="project" value="TreeGrafter"/>
</dbReference>
<dbReference type="RefSeq" id="WP_166101866.1">
    <property type="nucleotide sequence ID" value="NZ_BMMY01000004.1"/>
</dbReference>
<feature type="transmembrane region" description="Helical" evidence="1">
    <location>
        <begin position="90"/>
        <end position="114"/>
    </location>
</feature>
<dbReference type="InterPro" id="IPR005325">
    <property type="entry name" value="DUF308_memb"/>
</dbReference>
<dbReference type="PANTHER" id="PTHR34989">
    <property type="entry name" value="PROTEIN HDED"/>
    <property type="match status" value="1"/>
</dbReference>
<proteinExistence type="predicted"/>
<dbReference type="KEGG" id="pei:H9L10_00305"/>
<gene>
    <name evidence="2" type="ORF">H9L10_00305</name>
</gene>
<feature type="transmembrane region" description="Helical" evidence="1">
    <location>
        <begin position="121"/>
        <end position="142"/>
    </location>
</feature>
<accession>A0A7G9R1Z0</accession>
<keyword evidence="3" id="KW-1185">Reference proteome</keyword>
<organism evidence="2 3">
    <name type="scientific">Phycicoccus endophyticus</name>
    <dbReference type="NCBI Taxonomy" id="1690220"/>
    <lineage>
        <taxon>Bacteria</taxon>
        <taxon>Bacillati</taxon>
        <taxon>Actinomycetota</taxon>
        <taxon>Actinomycetes</taxon>
        <taxon>Micrococcales</taxon>
        <taxon>Intrasporangiaceae</taxon>
        <taxon>Phycicoccus</taxon>
    </lineage>
</organism>
<dbReference type="AlphaFoldDB" id="A0A7G9R1Z0"/>
<keyword evidence="1" id="KW-0472">Membrane</keyword>
<evidence type="ECO:0000313" key="2">
    <source>
        <dbReference type="EMBL" id="QNN49615.1"/>
    </source>
</evidence>
<name>A0A7G9R1Z0_9MICO</name>
<feature type="transmembrane region" description="Helical" evidence="1">
    <location>
        <begin position="12"/>
        <end position="33"/>
    </location>
</feature>
<evidence type="ECO:0000256" key="1">
    <source>
        <dbReference type="SAM" id="Phobius"/>
    </source>
</evidence>
<feature type="transmembrane region" description="Helical" evidence="1">
    <location>
        <begin position="66"/>
        <end position="84"/>
    </location>
</feature>
<sequence length="185" mass="19004">MSTIVREERTGWDIALGAFLVLAGFVVLGHTIIATAVSVLFVGWTTLLMGVVAVVVTLFRIGKDGFWTGIIGGGLLAAIGFAMVRNPGVAALTLTLVAGSLFFSTGIVRLVAAFGTGEGRVALLLSGGVSTLLGLSVLFNLFSSTFAFLGVLLGVQAIVEGISVMVAGRRRIVPAGRHDASRATA</sequence>
<protein>
    <submittedName>
        <fullName evidence="2">DUF308 domain-containing protein</fullName>
    </submittedName>
</protein>
<feature type="transmembrane region" description="Helical" evidence="1">
    <location>
        <begin position="148"/>
        <end position="168"/>
    </location>
</feature>
<feature type="transmembrane region" description="Helical" evidence="1">
    <location>
        <begin position="39"/>
        <end position="59"/>
    </location>
</feature>
<dbReference type="InterPro" id="IPR052712">
    <property type="entry name" value="Acid_resist_chaperone_HdeD"/>
</dbReference>
<keyword evidence="1" id="KW-0812">Transmembrane</keyword>
<dbReference type="EMBL" id="CP060712">
    <property type="protein sequence ID" value="QNN49615.1"/>
    <property type="molecule type" value="Genomic_DNA"/>
</dbReference>
<evidence type="ECO:0000313" key="3">
    <source>
        <dbReference type="Proteomes" id="UP000515976"/>
    </source>
</evidence>
<reference evidence="2 3" key="1">
    <citation type="submission" date="2020-08" db="EMBL/GenBank/DDBJ databases">
        <title>Genome sequence of Phycicoccus endophyticus JCM 31784T.</title>
        <authorList>
            <person name="Hyun D.-W."/>
            <person name="Bae J.-W."/>
        </authorList>
    </citation>
    <scope>NUCLEOTIDE SEQUENCE [LARGE SCALE GENOMIC DNA]</scope>
    <source>
        <strain evidence="2 3">JCM 31784</strain>
    </source>
</reference>
<dbReference type="Pfam" id="PF03729">
    <property type="entry name" value="DUF308"/>
    <property type="match status" value="1"/>
</dbReference>
<keyword evidence="1" id="KW-1133">Transmembrane helix</keyword>
<dbReference type="Proteomes" id="UP000515976">
    <property type="component" value="Chromosome"/>
</dbReference>